<dbReference type="Gene3D" id="1.10.510.10">
    <property type="entry name" value="Transferase(Phosphotransferase) domain 1"/>
    <property type="match status" value="2"/>
</dbReference>
<evidence type="ECO:0000256" key="1">
    <source>
        <dbReference type="ARBA" id="ARBA00022527"/>
    </source>
</evidence>
<dbReference type="InterPro" id="IPR052101">
    <property type="entry name" value="Plant_StressResp_Kinase"/>
</dbReference>
<dbReference type="AlphaFoldDB" id="A0AAD8KP03"/>
<dbReference type="SMART" id="SM00220">
    <property type="entry name" value="S_TKc"/>
    <property type="match status" value="1"/>
</dbReference>
<keyword evidence="3" id="KW-0808">Transferase</keyword>
<dbReference type="FunFam" id="1.10.510.10:FF:000095">
    <property type="entry name" value="protein STRUBBELIG-RECEPTOR FAMILY 8"/>
    <property type="match status" value="1"/>
</dbReference>
<dbReference type="InterPro" id="IPR017441">
    <property type="entry name" value="Protein_kinase_ATP_BS"/>
</dbReference>
<dbReference type="GO" id="GO:0005524">
    <property type="term" value="F:ATP binding"/>
    <property type="evidence" value="ECO:0007669"/>
    <property type="project" value="UniProtKB-UniRule"/>
</dbReference>
<dbReference type="PANTHER" id="PTHR47983:SF3">
    <property type="entry name" value="OS05G0135800 PROTEIN"/>
    <property type="match status" value="1"/>
</dbReference>
<dbReference type="Gene3D" id="3.30.200.20">
    <property type="entry name" value="Phosphorylase Kinase, domain 1"/>
    <property type="match status" value="1"/>
</dbReference>
<feature type="region of interest" description="Disordered" evidence="9">
    <location>
        <begin position="431"/>
        <end position="470"/>
    </location>
</feature>
<dbReference type="InterPro" id="IPR000719">
    <property type="entry name" value="Prot_kinase_dom"/>
</dbReference>
<keyword evidence="6 7" id="KW-0067">ATP-binding</keyword>
<dbReference type="SUPFAM" id="SSF56112">
    <property type="entry name" value="Protein kinase-like (PK-like)"/>
    <property type="match status" value="1"/>
</dbReference>
<evidence type="ECO:0000256" key="9">
    <source>
        <dbReference type="SAM" id="MobiDB-lite"/>
    </source>
</evidence>
<feature type="compositionally biased region" description="Pro residues" evidence="9">
    <location>
        <begin position="442"/>
        <end position="468"/>
    </location>
</feature>
<keyword evidence="5" id="KW-0418">Kinase</keyword>
<evidence type="ECO:0000256" key="7">
    <source>
        <dbReference type="PROSITE-ProRule" id="PRU10141"/>
    </source>
</evidence>
<evidence type="ECO:0000256" key="2">
    <source>
        <dbReference type="ARBA" id="ARBA00022553"/>
    </source>
</evidence>
<gene>
    <name evidence="11" type="ORF">QVD17_15290</name>
</gene>
<reference evidence="11" key="1">
    <citation type="journal article" date="2023" name="bioRxiv">
        <title>Improved chromosome-level genome assembly for marigold (Tagetes erecta).</title>
        <authorList>
            <person name="Jiang F."/>
            <person name="Yuan L."/>
            <person name="Wang S."/>
            <person name="Wang H."/>
            <person name="Xu D."/>
            <person name="Wang A."/>
            <person name="Fan W."/>
        </authorList>
    </citation>
    <scope>NUCLEOTIDE SEQUENCE</scope>
    <source>
        <strain evidence="11">WSJ</strain>
        <tissue evidence="11">Leaf</tissue>
    </source>
</reference>
<name>A0AAD8KP03_TARER</name>
<dbReference type="EMBL" id="JAUHHV010000004">
    <property type="protein sequence ID" value="KAK1426614.1"/>
    <property type="molecule type" value="Genomic_DNA"/>
</dbReference>
<evidence type="ECO:0000313" key="11">
    <source>
        <dbReference type="EMBL" id="KAK1426614.1"/>
    </source>
</evidence>
<evidence type="ECO:0000256" key="8">
    <source>
        <dbReference type="RuleBase" id="RU000304"/>
    </source>
</evidence>
<keyword evidence="4 7" id="KW-0547">Nucleotide-binding</keyword>
<dbReference type="PRINTS" id="PR00109">
    <property type="entry name" value="TYRKINASE"/>
</dbReference>
<proteinExistence type="inferred from homology"/>
<evidence type="ECO:0000256" key="6">
    <source>
        <dbReference type="ARBA" id="ARBA00022840"/>
    </source>
</evidence>
<evidence type="ECO:0000259" key="10">
    <source>
        <dbReference type="PROSITE" id="PS50011"/>
    </source>
</evidence>
<dbReference type="PROSITE" id="PS50011">
    <property type="entry name" value="PROTEIN_KINASE_DOM"/>
    <property type="match status" value="1"/>
</dbReference>
<organism evidence="11 12">
    <name type="scientific">Tagetes erecta</name>
    <name type="common">African marigold</name>
    <dbReference type="NCBI Taxonomy" id="13708"/>
    <lineage>
        <taxon>Eukaryota</taxon>
        <taxon>Viridiplantae</taxon>
        <taxon>Streptophyta</taxon>
        <taxon>Embryophyta</taxon>
        <taxon>Tracheophyta</taxon>
        <taxon>Spermatophyta</taxon>
        <taxon>Magnoliopsida</taxon>
        <taxon>eudicotyledons</taxon>
        <taxon>Gunneridae</taxon>
        <taxon>Pentapetalae</taxon>
        <taxon>asterids</taxon>
        <taxon>campanulids</taxon>
        <taxon>Asterales</taxon>
        <taxon>Asteraceae</taxon>
        <taxon>Asteroideae</taxon>
        <taxon>Heliantheae alliance</taxon>
        <taxon>Tageteae</taxon>
        <taxon>Tagetes</taxon>
    </lineage>
</organism>
<keyword evidence="12" id="KW-1185">Reference proteome</keyword>
<dbReference type="GO" id="GO:0004674">
    <property type="term" value="F:protein serine/threonine kinase activity"/>
    <property type="evidence" value="ECO:0007669"/>
    <property type="project" value="UniProtKB-KW"/>
</dbReference>
<evidence type="ECO:0000256" key="4">
    <source>
        <dbReference type="ARBA" id="ARBA00022741"/>
    </source>
</evidence>
<dbReference type="InterPro" id="IPR001245">
    <property type="entry name" value="Ser-Thr/Tyr_kinase_cat_dom"/>
</dbReference>
<comment type="similarity">
    <text evidence="8">Belongs to the protein kinase superfamily.</text>
</comment>
<dbReference type="PROSITE" id="PS00107">
    <property type="entry name" value="PROTEIN_KINASE_ATP"/>
    <property type="match status" value="1"/>
</dbReference>
<evidence type="ECO:0000256" key="3">
    <source>
        <dbReference type="ARBA" id="ARBA00022679"/>
    </source>
</evidence>
<dbReference type="PROSITE" id="PS00108">
    <property type="entry name" value="PROTEIN_KINASE_ST"/>
    <property type="match status" value="1"/>
</dbReference>
<keyword evidence="1 8" id="KW-0723">Serine/threonine-protein kinase</keyword>
<evidence type="ECO:0000256" key="5">
    <source>
        <dbReference type="ARBA" id="ARBA00022777"/>
    </source>
</evidence>
<evidence type="ECO:0000313" key="12">
    <source>
        <dbReference type="Proteomes" id="UP001229421"/>
    </source>
</evidence>
<accession>A0AAD8KP03</accession>
<feature type="domain" description="Protein kinase" evidence="10">
    <location>
        <begin position="154"/>
        <end position="434"/>
    </location>
</feature>
<keyword evidence="2" id="KW-0597">Phosphoprotein</keyword>
<dbReference type="Pfam" id="PF07714">
    <property type="entry name" value="PK_Tyr_Ser-Thr"/>
    <property type="match status" value="1"/>
</dbReference>
<feature type="binding site" evidence="7">
    <location>
        <position position="182"/>
    </location>
    <ligand>
        <name>ATP</name>
        <dbReference type="ChEBI" id="CHEBI:30616"/>
    </ligand>
</feature>
<sequence length="484" mass="53915">MVLFEVLCGRLCTVKEDDGLFLSAKLIKEFYQNDKLEEIVHPMFRTQMSTLSMYKFSSIAYGCLHDDREQRPTMNVVKEDLEEMLKIELSQSGYLAIEAAPTDKPVAVPDLRVGEFKKLSPAEAAPTDTQPINVQSIDVPALQVDELKKITYNFSIRSKIGEGSFGTVFVGVLRSGQTAAIKLLDSSAEQPAHEFLAQVSRVSRLKHDNVVQMLGYCVDDDLRILAYEYAMYGSLRDILHGAQKDQVLSWTHRVKIAIEAAEGLKYLHENNIIHRDLKSNNVLLFDDLVAKIGDIALSDEDPDLSGRSGRSGRSDLAFNFGSHAPEYALTGHLDSRSDIYSFGVVLLELLTGRKPIDRNLPANERSLVTWATPKLSKYKVRQCVDARLYGEYSVKGIKKMAAIADKCLKIDPKLRPKATILVKELQSVSKHSSLPRGAPAPRARPLPTPLRRPPARPLPTPPPPPPPSKVSHLSLFMCCCRRQA</sequence>
<comment type="caution">
    <text evidence="11">The sequence shown here is derived from an EMBL/GenBank/DDBJ whole genome shotgun (WGS) entry which is preliminary data.</text>
</comment>
<dbReference type="PANTHER" id="PTHR47983">
    <property type="entry name" value="PTO-INTERACTING PROTEIN 1-LIKE"/>
    <property type="match status" value="1"/>
</dbReference>
<dbReference type="Proteomes" id="UP001229421">
    <property type="component" value="Unassembled WGS sequence"/>
</dbReference>
<protein>
    <recommendedName>
        <fullName evidence="10">Protein kinase domain-containing protein</fullName>
    </recommendedName>
</protein>
<dbReference type="InterPro" id="IPR011009">
    <property type="entry name" value="Kinase-like_dom_sf"/>
</dbReference>
<dbReference type="InterPro" id="IPR008271">
    <property type="entry name" value="Ser/Thr_kinase_AS"/>
</dbReference>